<feature type="transmembrane region" description="Helical" evidence="6">
    <location>
        <begin position="78"/>
        <end position="98"/>
    </location>
</feature>
<feature type="transmembrane region" description="Helical" evidence="6">
    <location>
        <begin position="48"/>
        <end position="66"/>
    </location>
</feature>
<evidence type="ECO:0000256" key="2">
    <source>
        <dbReference type="ARBA" id="ARBA00009142"/>
    </source>
</evidence>
<sequence length="266" mass="28067">MAIEWILAFVSLGVFAGFMAGLLGIGGGGIMVPMLTSIFVAQGISPDYVVHLALGTSMTSIMMTSLSSLRVHHAKGGVLWPIVKVMAPWLIIGSFAATFVAARISGYALAVFFAIFMSYIGIKMLRPKKAIVAESRNPRKLELAAVGTGVGAISALVSIGGGTLTVPYLSWRNITLKYAIGTSAAIGLPISLAGASGYLLNAQPQLDLPYTVGLVYLPGVVLISAASFFTARIGAKLAHKLPVNTLRKIFAILLILLSLKMLWYVL</sequence>
<evidence type="ECO:0000313" key="7">
    <source>
        <dbReference type="EMBL" id="MCB5226378.1"/>
    </source>
</evidence>
<keyword evidence="5 6" id="KW-0472">Membrane</keyword>
<evidence type="ECO:0000256" key="5">
    <source>
        <dbReference type="ARBA" id="ARBA00023136"/>
    </source>
</evidence>
<gene>
    <name evidence="7" type="ORF">JAO78_006080</name>
</gene>
<name>A0ABS8C2G8_9ALTE</name>
<dbReference type="PANTHER" id="PTHR43483:SF3">
    <property type="entry name" value="MEMBRANE TRANSPORTER PROTEIN HI_0806-RELATED"/>
    <property type="match status" value="1"/>
</dbReference>
<dbReference type="EMBL" id="JAEINI020000003">
    <property type="protein sequence ID" value="MCB5226378.1"/>
    <property type="molecule type" value="Genomic_DNA"/>
</dbReference>
<dbReference type="Proteomes" id="UP000633814">
    <property type="component" value="Unassembled WGS sequence"/>
</dbReference>
<keyword evidence="8" id="KW-1185">Reference proteome</keyword>
<evidence type="ECO:0000313" key="8">
    <source>
        <dbReference type="Proteomes" id="UP000633814"/>
    </source>
</evidence>
<comment type="caution">
    <text evidence="7">The sequence shown here is derived from an EMBL/GenBank/DDBJ whole genome shotgun (WGS) entry which is preliminary data.</text>
</comment>
<comment type="similarity">
    <text evidence="2 6">Belongs to the 4-toluene sulfonate uptake permease (TSUP) (TC 2.A.102) family.</text>
</comment>
<feature type="transmembrane region" description="Helical" evidence="6">
    <location>
        <begin position="212"/>
        <end position="233"/>
    </location>
</feature>
<feature type="transmembrane region" description="Helical" evidence="6">
    <location>
        <begin position="178"/>
        <end position="200"/>
    </location>
</feature>
<dbReference type="Pfam" id="PF01925">
    <property type="entry name" value="TauE"/>
    <property type="match status" value="1"/>
</dbReference>
<accession>A0ABS8C2G8</accession>
<comment type="subcellular location">
    <subcellularLocation>
        <location evidence="6">Cell membrane</location>
        <topology evidence="6">Multi-pass membrane protein</topology>
    </subcellularLocation>
    <subcellularLocation>
        <location evidence="1">Membrane</location>
        <topology evidence="1">Multi-pass membrane protein</topology>
    </subcellularLocation>
</comment>
<evidence type="ECO:0000256" key="6">
    <source>
        <dbReference type="RuleBase" id="RU363041"/>
    </source>
</evidence>
<feature type="transmembrane region" description="Helical" evidence="6">
    <location>
        <begin position="104"/>
        <end position="122"/>
    </location>
</feature>
<dbReference type="PANTHER" id="PTHR43483">
    <property type="entry name" value="MEMBRANE TRANSPORTER PROTEIN HI_0806-RELATED"/>
    <property type="match status" value="1"/>
</dbReference>
<keyword evidence="4 6" id="KW-1133">Transmembrane helix</keyword>
<evidence type="ECO:0000256" key="1">
    <source>
        <dbReference type="ARBA" id="ARBA00004141"/>
    </source>
</evidence>
<evidence type="ECO:0000256" key="3">
    <source>
        <dbReference type="ARBA" id="ARBA00022692"/>
    </source>
</evidence>
<dbReference type="RefSeq" id="WP_226750472.1">
    <property type="nucleotide sequence ID" value="NZ_JAEINI020000003.1"/>
</dbReference>
<feature type="transmembrane region" description="Helical" evidence="6">
    <location>
        <begin position="143"/>
        <end position="166"/>
    </location>
</feature>
<keyword evidence="6" id="KW-1003">Cell membrane</keyword>
<feature type="transmembrane region" description="Helical" evidence="6">
    <location>
        <begin position="7"/>
        <end position="36"/>
    </location>
</feature>
<organism evidence="7 8">
    <name type="scientific">Alishewanella maricola</name>
    <dbReference type="NCBI Taxonomy" id="2795740"/>
    <lineage>
        <taxon>Bacteria</taxon>
        <taxon>Pseudomonadati</taxon>
        <taxon>Pseudomonadota</taxon>
        <taxon>Gammaproteobacteria</taxon>
        <taxon>Alteromonadales</taxon>
        <taxon>Alteromonadaceae</taxon>
        <taxon>Alishewanella</taxon>
    </lineage>
</organism>
<reference evidence="7 8" key="1">
    <citation type="submission" date="2021-10" db="EMBL/GenBank/DDBJ databases">
        <title>Alishewanella koreense sp. nov. isolated from seawater of southwestern coast in South Korea and the proposal for the reclassification of Rheinheimera perlucida and Rheinheimera tuosuensis as Arsukibacterium perlucida and Arsukibacterium tuosuensis.</title>
        <authorList>
            <person name="Kim K.H."/>
            <person name="Ruan W."/>
            <person name="Kim K.R."/>
            <person name="Baek J.H."/>
            <person name="Jeon C.O."/>
        </authorList>
    </citation>
    <scope>NUCLEOTIDE SEQUENCE [LARGE SCALE GENOMIC DNA]</scope>
    <source>
        <strain evidence="7 8">16-MA</strain>
    </source>
</reference>
<protein>
    <recommendedName>
        <fullName evidence="6">Probable membrane transporter protein</fullName>
    </recommendedName>
</protein>
<keyword evidence="3 6" id="KW-0812">Transmembrane</keyword>
<dbReference type="InterPro" id="IPR002781">
    <property type="entry name" value="TM_pro_TauE-like"/>
</dbReference>
<evidence type="ECO:0000256" key="4">
    <source>
        <dbReference type="ARBA" id="ARBA00022989"/>
    </source>
</evidence>
<feature type="transmembrane region" description="Helical" evidence="6">
    <location>
        <begin position="245"/>
        <end position="265"/>
    </location>
</feature>
<proteinExistence type="inferred from homology"/>